<dbReference type="Pfam" id="PF00153">
    <property type="entry name" value="Mito_carr"/>
    <property type="match status" value="1"/>
</dbReference>
<evidence type="ECO:0000256" key="3">
    <source>
        <dbReference type="ARBA" id="ARBA00022448"/>
    </source>
</evidence>
<keyword evidence="4 10" id="KW-0812">Transmembrane</keyword>
<organism evidence="12 13">
    <name type="scientific">Heligmosomoides polygyrus</name>
    <name type="common">Parasitic roundworm</name>
    <dbReference type="NCBI Taxonomy" id="6339"/>
    <lineage>
        <taxon>Eukaryota</taxon>
        <taxon>Metazoa</taxon>
        <taxon>Ecdysozoa</taxon>
        <taxon>Nematoda</taxon>
        <taxon>Chromadorea</taxon>
        <taxon>Rhabditida</taxon>
        <taxon>Rhabditina</taxon>
        <taxon>Rhabditomorpha</taxon>
        <taxon>Strongyloidea</taxon>
        <taxon>Heligmosomidae</taxon>
        <taxon>Heligmosomoides</taxon>
    </lineage>
</organism>
<evidence type="ECO:0000256" key="10">
    <source>
        <dbReference type="SAM" id="Phobius"/>
    </source>
</evidence>
<evidence type="ECO:0000256" key="4">
    <source>
        <dbReference type="ARBA" id="ARBA00022692"/>
    </source>
</evidence>
<gene>
    <name evidence="11" type="ORF">HPBE_LOCUS25663</name>
</gene>
<reference evidence="13" key="2">
    <citation type="submission" date="2019-09" db="UniProtKB">
        <authorList>
            <consortium name="WormBaseParasite"/>
        </authorList>
    </citation>
    <scope>IDENTIFICATION</scope>
</reference>
<dbReference type="InterPro" id="IPR018108">
    <property type="entry name" value="MCP_transmembrane"/>
</dbReference>
<evidence type="ECO:0000256" key="7">
    <source>
        <dbReference type="ARBA" id="ARBA00022989"/>
    </source>
</evidence>
<dbReference type="AlphaFoldDB" id="A0A183GSJ4"/>
<dbReference type="PANTHER" id="PTHR45671">
    <property type="entry name" value="SOLUTE CARRIER FAMILY 25 (MITOCHONDRIAL CARRIER PHOSPHATE CARRIER), MEMBER 3, LIKE-RELATED-RELATED"/>
    <property type="match status" value="1"/>
</dbReference>
<accession>A0A3P8E8Z6</accession>
<comment type="similarity">
    <text evidence="2">Belongs to the mitochondrial carrier (TC 2.A.29) family.</text>
</comment>
<feature type="transmembrane region" description="Helical" evidence="10">
    <location>
        <begin position="89"/>
        <end position="108"/>
    </location>
</feature>
<protein>
    <submittedName>
        <fullName evidence="13">Sulfate_transp domain-containing protein</fullName>
    </submittedName>
</protein>
<keyword evidence="12" id="KW-1185">Reference proteome</keyword>
<reference evidence="11 12" key="1">
    <citation type="submission" date="2018-11" db="EMBL/GenBank/DDBJ databases">
        <authorList>
            <consortium name="Pathogen Informatics"/>
        </authorList>
    </citation>
    <scope>NUCLEOTIDE SEQUENCE [LARGE SCALE GENOMIC DNA]</scope>
</reference>
<dbReference type="PANTHER" id="PTHR45671:SF10">
    <property type="entry name" value="SOLUTE CARRIER FAMILY 25 MEMBER 3"/>
    <property type="match status" value="1"/>
</dbReference>
<evidence type="ECO:0000256" key="1">
    <source>
        <dbReference type="ARBA" id="ARBA00004448"/>
    </source>
</evidence>
<evidence type="ECO:0000256" key="6">
    <source>
        <dbReference type="ARBA" id="ARBA00022792"/>
    </source>
</evidence>
<dbReference type="EMBL" id="UZAH01038329">
    <property type="protein sequence ID" value="VDP52901.1"/>
    <property type="molecule type" value="Genomic_DNA"/>
</dbReference>
<evidence type="ECO:0000256" key="9">
    <source>
        <dbReference type="ARBA" id="ARBA00023136"/>
    </source>
</evidence>
<evidence type="ECO:0000256" key="2">
    <source>
        <dbReference type="ARBA" id="ARBA00006375"/>
    </source>
</evidence>
<keyword evidence="5" id="KW-0677">Repeat</keyword>
<comment type="subcellular location">
    <subcellularLocation>
        <location evidence="1">Mitochondrion inner membrane</location>
        <topology evidence="1">Multi-pass membrane protein</topology>
    </subcellularLocation>
</comment>
<evidence type="ECO:0000313" key="13">
    <source>
        <dbReference type="WBParaSite" id="HPBE_0002566401-mRNA-1"/>
    </source>
</evidence>
<keyword evidence="9 10" id="KW-0472">Membrane</keyword>
<feature type="transmembrane region" description="Helical" evidence="10">
    <location>
        <begin position="53"/>
        <end position="77"/>
    </location>
</feature>
<keyword evidence="7 10" id="KW-1133">Transmembrane helix</keyword>
<dbReference type="GO" id="GO:1990547">
    <property type="term" value="P:mitochondrial phosphate ion transmembrane transport"/>
    <property type="evidence" value="ECO:0007669"/>
    <property type="project" value="InterPro"/>
</dbReference>
<keyword evidence="3" id="KW-0813">Transport</keyword>
<evidence type="ECO:0000256" key="8">
    <source>
        <dbReference type="ARBA" id="ARBA00023128"/>
    </source>
</evidence>
<keyword evidence="6" id="KW-0999">Mitochondrion inner membrane</keyword>
<dbReference type="GO" id="GO:0005743">
    <property type="term" value="C:mitochondrial inner membrane"/>
    <property type="evidence" value="ECO:0007669"/>
    <property type="project" value="UniProtKB-SubCell"/>
</dbReference>
<feature type="transmembrane region" description="Helical" evidence="10">
    <location>
        <begin position="21"/>
        <end position="41"/>
    </location>
</feature>
<dbReference type="OrthoDB" id="427452at2759"/>
<evidence type="ECO:0000256" key="5">
    <source>
        <dbReference type="ARBA" id="ARBA00022737"/>
    </source>
</evidence>
<proteinExistence type="inferred from homology"/>
<evidence type="ECO:0000313" key="11">
    <source>
        <dbReference type="EMBL" id="VDP52901.1"/>
    </source>
</evidence>
<sequence length="151" mass="16493">MTSDAQEKFIPYFVRAKMPGYRGGYVGCLVVIATWVVLYLWGVTQLVDGVLDWLTYGSSSAVVRVAVAVATTTVSTITAEQVQLGTMKYYSLCALGGVLSCGITHTAIVPLDLVKCRIQVGQKSFVFFYQHPFKLAGRLSRLLIRSSSDLS</sequence>
<name>A0A183GSJ4_HELPZ</name>
<dbReference type="GO" id="GO:0005315">
    <property type="term" value="F:phosphate transmembrane transporter activity"/>
    <property type="evidence" value="ECO:0007669"/>
    <property type="project" value="InterPro"/>
</dbReference>
<dbReference type="InterPro" id="IPR044677">
    <property type="entry name" value="SLC25A3/Pic2/Mir1-like"/>
</dbReference>
<evidence type="ECO:0000313" key="12">
    <source>
        <dbReference type="Proteomes" id="UP000050761"/>
    </source>
</evidence>
<dbReference type="Proteomes" id="UP000050761">
    <property type="component" value="Unassembled WGS sequence"/>
</dbReference>
<dbReference type="WBParaSite" id="HPBE_0002566401-mRNA-1">
    <property type="protein sequence ID" value="HPBE_0002566401-mRNA-1"/>
    <property type="gene ID" value="HPBE_0002566401"/>
</dbReference>
<dbReference type="InterPro" id="IPR023395">
    <property type="entry name" value="MCP_dom_sf"/>
</dbReference>
<accession>A0A183GSJ4</accession>
<dbReference type="SUPFAM" id="SSF103506">
    <property type="entry name" value="Mitochondrial carrier"/>
    <property type="match status" value="1"/>
</dbReference>
<keyword evidence="8" id="KW-0496">Mitochondrion</keyword>